<dbReference type="GO" id="GO:0006935">
    <property type="term" value="P:chemotaxis"/>
    <property type="evidence" value="ECO:0007669"/>
    <property type="project" value="UniProtKB-KW"/>
</dbReference>
<evidence type="ECO:0000256" key="1">
    <source>
        <dbReference type="ARBA" id="ARBA00000085"/>
    </source>
</evidence>
<evidence type="ECO:0000256" key="12">
    <source>
        <dbReference type="ARBA" id="ARBA00023012"/>
    </source>
</evidence>
<keyword evidence="21" id="KW-1185">Reference proteome</keyword>
<dbReference type="SUPFAM" id="SSF55052">
    <property type="entry name" value="CheY-binding domain of CheA"/>
    <property type="match status" value="1"/>
</dbReference>
<dbReference type="OrthoDB" id="9803176at2"/>
<feature type="domain" description="HPt" evidence="16">
    <location>
        <begin position="5"/>
        <end position="102"/>
    </location>
</feature>
<evidence type="ECO:0000256" key="8">
    <source>
        <dbReference type="ARBA" id="ARBA00022679"/>
    </source>
</evidence>
<keyword evidence="8" id="KW-0808">Transferase</keyword>
<dbReference type="Gene3D" id="3.30.565.10">
    <property type="entry name" value="Histidine kinase-like ATPase, C-terminal domain"/>
    <property type="match status" value="1"/>
</dbReference>
<dbReference type="GO" id="GO:0005737">
    <property type="term" value="C:cytoplasm"/>
    <property type="evidence" value="ECO:0007669"/>
    <property type="project" value="UniProtKB-SubCell"/>
</dbReference>
<dbReference type="GO" id="GO:0000155">
    <property type="term" value="F:phosphorelay sensor kinase activity"/>
    <property type="evidence" value="ECO:0007669"/>
    <property type="project" value="InterPro"/>
</dbReference>
<feature type="coiled-coil region" evidence="14">
    <location>
        <begin position="13"/>
        <end position="40"/>
    </location>
</feature>
<dbReference type="Gene3D" id="1.10.287.560">
    <property type="entry name" value="Histidine kinase CheA-like, homodimeric domain"/>
    <property type="match status" value="1"/>
</dbReference>
<dbReference type="SUPFAM" id="SSF47384">
    <property type="entry name" value="Homodimeric domain of signal transducing histidine kinase"/>
    <property type="match status" value="1"/>
</dbReference>
<evidence type="ECO:0000256" key="5">
    <source>
        <dbReference type="ARBA" id="ARBA00022490"/>
    </source>
</evidence>
<dbReference type="Gene3D" id="3.30.70.1110">
    <property type="entry name" value="Histidine kinase CheA-like, P2 response regulator-binding domain"/>
    <property type="match status" value="1"/>
</dbReference>
<dbReference type="InterPro" id="IPR008207">
    <property type="entry name" value="Sig_transdc_His_kin_Hpt_dom"/>
</dbReference>
<dbReference type="PANTHER" id="PTHR43395">
    <property type="entry name" value="SENSOR HISTIDINE KINASE CHEA"/>
    <property type="match status" value="1"/>
</dbReference>
<dbReference type="InterPro" id="IPR051315">
    <property type="entry name" value="Bact_Chemotaxis_CheA"/>
</dbReference>
<dbReference type="FunFam" id="3.30.565.10:FF:000016">
    <property type="entry name" value="Chemotaxis protein CheA, putative"/>
    <property type="match status" value="1"/>
</dbReference>
<dbReference type="CDD" id="cd16916">
    <property type="entry name" value="HATPase_CheA-like"/>
    <property type="match status" value="1"/>
</dbReference>
<dbReference type="PRINTS" id="PR00344">
    <property type="entry name" value="BCTRLSENSOR"/>
</dbReference>
<dbReference type="InterPro" id="IPR003594">
    <property type="entry name" value="HATPase_dom"/>
</dbReference>
<dbReference type="InterPro" id="IPR036890">
    <property type="entry name" value="HATPase_C_sf"/>
</dbReference>
<dbReference type="SMART" id="SM00073">
    <property type="entry name" value="HPT"/>
    <property type="match status" value="1"/>
</dbReference>
<feature type="compositionally biased region" description="Basic and acidic residues" evidence="15">
    <location>
        <begin position="299"/>
        <end position="314"/>
    </location>
</feature>
<gene>
    <name evidence="20" type="ORF">BRSU_0593</name>
</gene>
<evidence type="ECO:0000256" key="11">
    <source>
        <dbReference type="ARBA" id="ARBA00022840"/>
    </source>
</evidence>
<dbReference type="InterPro" id="IPR036097">
    <property type="entry name" value="HisK_dim/P_sf"/>
</dbReference>
<dbReference type="InterPro" id="IPR004105">
    <property type="entry name" value="CheA-like_dim"/>
</dbReference>
<keyword evidence="14" id="KW-0175">Coiled coil</keyword>
<evidence type="ECO:0000256" key="4">
    <source>
        <dbReference type="ARBA" id="ARBA00021495"/>
    </source>
</evidence>
<dbReference type="SUPFAM" id="SSF55874">
    <property type="entry name" value="ATPase domain of HSP90 chaperone/DNA topoisomerase II/histidine kinase"/>
    <property type="match status" value="1"/>
</dbReference>
<feature type="compositionally biased region" description="Low complexity" evidence="15">
    <location>
        <begin position="133"/>
        <end position="154"/>
    </location>
</feature>
<protein>
    <recommendedName>
        <fullName evidence="4">Chemotaxis protein CheA</fullName>
        <ecNumber evidence="3">2.7.13.3</ecNumber>
    </recommendedName>
</protein>
<evidence type="ECO:0000256" key="10">
    <source>
        <dbReference type="ARBA" id="ARBA00022777"/>
    </source>
</evidence>
<dbReference type="CDD" id="cd00731">
    <property type="entry name" value="CheA_reg"/>
    <property type="match status" value="1"/>
</dbReference>
<keyword evidence="9" id="KW-0547">Nucleotide-binding</keyword>
<evidence type="ECO:0000256" key="14">
    <source>
        <dbReference type="SAM" id="Coils"/>
    </source>
</evidence>
<dbReference type="AlphaFoldDB" id="A0A0G4K5F0"/>
<comment type="catalytic activity">
    <reaction evidence="1">
        <text>ATP + protein L-histidine = ADP + protein N-phospho-L-histidine.</text>
        <dbReference type="EC" id="2.7.13.3"/>
    </reaction>
</comment>
<evidence type="ECO:0000259" key="17">
    <source>
        <dbReference type="SMART" id="SM00260"/>
    </source>
</evidence>
<keyword evidence="12" id="KW-0902">Two-component regulatory system</keyword>
<keyword evidence="10" id="KW-0418">Kinase</keyword>
<feature type="region of interest" description="Disordered" evidence="15">
    <location>
        <begin position="285"/>
        <end position="315"/>
    </location>
</feature>
<reference evidence="21" key="1">
    <citation type="submission" date="2015-04" db="EMBL/GenBank/DDBJ databases">
        <authorList>
            <person name="Mushtaq Mamoona"/>
        </authorList>
    </citation>
    <scope>NUCLEOTIDE SEQUENCE [LARGE SCALE GENOMIC DNA]</scope>
    <source>
        <strain evidence="21">AN4859/03</strain>
    </source>
</reference>
<feature type="region of interest" description="Disordered" evidence="15">
    <location>
        <begin position="128"/>
        <end position="154"/>
    </location>
</feature>
<dbReference type="SUPFAM" id="SSF50341">
    <property type="entry name" value="CheW-like"/>
    <property type="match status" value="1"/>
</dbReference>
<dbReference type="InterPro" id="IPR036061">
    <property type="entry name" value="CheW-like_dom_sf"/>
</dbReference>
<dbReference type="InterPro" id="IPR035891">
    <property type="entry name" value="CheY-binding_CheA"/>
</dbReference>
<dbReference type="Pfam" id="PF02895">
    <property type="entry name" value="H-kinase_dim"/>
    <property type="match status" value="1"/>
</dbReference>
<proteinExistence type="predicted"/>
<feature type="domain" description="Histidine kinase/HSP90-like ATPase" evidence="18">
    <location>
        <begin position="486"/>
        <end position="627"/>
    </location>
</feature>
<evidence type="ECO:0000259" key="16">
    <source>
        <dbReference type="SMART" id="SM00073"/>
    </source>
</evidence>
<evidence type="ECO:0000256" key="6">
    <source>
        <dbReference type="ARBA" id="ARBA00022500"/>
    </source>
</evidence>
<evidence type="ECO:0000256" key="15">
    <source>
        <dbReference type="SAM" id="MobiDB-lite"/>
    </source>
</evidence>
<dbReference type="InterPro" id="IPR004358">
    <property type="entry name" value="Sig_transdc_His_kin-like_C"/>
</dbReference>
<dbReference type="SMART" id="SM00387">
    <property type="entry name" value="HATPase_c"/>
    <property type="match status" value="1"/>
</dbReference>
<dbReference type="Pfam" id="PF02518">
    <property type="entry name" value="HATPase_c"/>
    <property type="match status" value="1"/>
</dbReference>
<dbReference type="Gene3D" id="2.30.30.40">
    <property type="entry name" value="SH3 Domains"/>
    <property type="match status" value="1"/>
</dbReference>
<dbReference type="Pfam" id="PF01627">
    <property type="entry name" value="Hpt"/>
    <property type="match status" value="1"/>
</dbReference>
<evidence type="ECO:0000256" key="3">
    <source>
        <dbReference type="ARBA" id="ARBA00012438"/>
    </source>
</evidence>
<comment type="function">
    <text evidence="13">Involved in the transmission of sensory signals from the chemoreceptors to the flagellar motors. CheA is autophosphorylated; it can transfer its phosphate group to either CheB or CheY.</text>
</comment>
<evidence type="ECO:0000313" key="21">
    <source>
        <dbReference type="Proteomes" id="UP000043763"/>
    </source>
</evidence>
<sequence>MDDYIKSLLKDFFEEAFEMLDRLEQNILILDNERNNVDAIQEIFRAVHTLKGSAGAVELVETQKYAHRFEDLLDLIRNNKIEVDDATIDVLLKGIDILKDLINTASEESEYSGDIEAEIKKLEDFKNMKLGQGPAPSSGNAPAAATSGNAPAAPEAEKKINKYELLPNDSDLLGIIRDNVEENVKTKLVHVSFDPESPMRTVGGVQVFVALKDVGEIMGSIPPLEALEGDEFYEHVTYILAAIKEDQTIIDAITLPDVTKEISIEEIILEEYEKFLQEKKQKEEAQKAKEASAPSGAAKKTDAAKGSKDHKVERQSSFLRVESDRIDAMMNQVGELVTNKSSYVQYDDDLTSYQKIIGTGINEVKRYYRDSIVQILRKFEEHLQKKEAKEIRNTYIDGFNNKLNEFVKMEEEFKNTLDRFRNSYQLLTRVTNELQETVMKIRMLPIAQTFNRFPRLIRDLSRDLGKEVKLEMYGEETELDKSVIEVLVDPLVHIIRNAMDHGIELPEDREKAGKPRTGTVVLSASHEGNLIIIKISDDGKGMIPQKIFESAVKKGLVSADAKLSERQMLEYIFAPGFSTAAKITNVSGRGVGMDVVKKSLEKINGTVGIETEWGKGSTFFLRIPLTVAIIQALIVDAEKEYYAVPINSILETVKIDVKDIQELEGIEVIKVRDDVINVLSIKELFRLPSRYNNIKSYYAVILSSEGKKVALLVNNLIGEQDIVIKTLKDNITKSEGLAGATVLGDGTVSFILDIQTIVSLGTKRIIERGKVNNNQGNKNDLRSFIERLKNNEIPEIQQ</sequence>
<dbReference type="Pfam" id="PF07194">
    <property type="entry name" value="P2"/>
    <property type="match status" value="1"/>
</dbReference>
<evidence type="ECO:0000259" key="19">
    <source>
        <dbReference type="SMART" id="SM01231"/>
    </source>
</evidence>
<dbReference type="SMART" id="SM01231">
    <property type="entry name" value="H-kinase_dim"/>
    <property type="match status" value="1"/>
</dbReference>
<dbReference type="GO" id="GO:0005524">
    <property type="term" value="F:ATP binding"/>
    <property type="evidence" value="ECO:0007669"/>
    <property type="project" value="UniProtKB-KW"/>
</dbReference>
<dbReference type="EC" id="2.7.13.3" evidence="3"/>
<dbReference type="InterPro" id="IPR010808">
    <property type="entry name" value="CheA_P2-bd"/>
</dbReference>
<keyword evidence="6" id="KW-0145">Chemotaxis</keyword>
<evidence type="ECO:0000256" key="2">
    <source>
        <dbReference type="ARBA" id="ARBA00004496"/>
    </source>
</evidence>
<keyword evidence="11" id="KW-0067">ATP-binding</keyword>
<evidence type="ECO:0000256" key="9">
    <source>
        <dbReference type="ARBA" id="ARBA00022741"/>
    </source>
</evidence>
<feature type="domain" description="Histidine kinase CheA-like homodimeric" evidence="19">
    <location>
        <begin position="316"/>
        <end position="441"/>
    </location>
</feature>
<evidence type="ECO:0000259" key="18">
    <source>
        <dbReference type="SMART" id="SM00387"/>
    </source>
</evidence>
<dbReference type="CDD" id="cd00088">
    <property type="entry name" value="HPT"/>
    <property type="match status" value="1"/>
</dbReference>
<dbReference type="PANTHER" id="PTHR43395:SF10">
    <property type="entry name" value="CHEMOTAXIS PROTEIN CHEA"/>
    <property type="match status" value="1"/>
</dbReference>
<organism evidence="20 21">
    <name type="scientific">Brachyspira suanatina</name>
    <dbReference type="NCBI Taxonomy" id="381802"/>
    <lineage>
        <taxon>Bacteria</taxon>
        <taxon>Pseudomonadati</taxon>
        <taxon>Spirochaetota</taxon>
        <taxon>Spirochaetia</taxon>
        <taxon>Brachyspirales</taxon>
        <taxon>Brachyspiraceae</taxon>
        <taxon>Brachyspira</taxon>
    </lineage>
</organism>
<dbReference type="EMBL" id="CVLB01000001">
    <property type="protein sequence ID" value="CRF32121.1"/>
    <property type="molecule type" value="Genomic_DNA"/>
</dbReference>
<comment type="subcellular location">
    <subcellularLocation>
        <location evidence="2">Cytoplasm</location>
    </subcellularLocation>
</comment>
<dbReference type="InterPro" id="IPR037052">
    <property type="entry name" value="CheA-like_P2_sf"/>
</dbReference>
<keyword evidence="5" id="KW-0963">Cytoplasm</keyword>
<dbReference type="RefSeq" id="WP_048593713.1">
    <property type="nucleotide sequence ID" value="NZ_CVLB01000001.1"/>
</dbReference>
<name>A0A0G4K5F0_9SPIR</name>
<dbReference type="InterPro" id="IPR037006">
    <property type="entry name" value="CheA-like_homodim_sf"/>
</dbReference>
<dbReference type="Proteomes" id="UP000043763">
    <property type="component" value="Unassembled WGS sequence"/>
</dbReference>
<keyword evidence="7" id="KW-0597">Phosphoprotein</keyword>
<accession>A0A0G4K5F0</accession>
<feature type="domain" description="CheW-like" evidence="17">
    <location>
        <begin position="619"/>
        <end position="758"/>
    </location>
</feature>
<dbReference type="SUPFAM" id="SSF47226">
    <property type="entry name" value="Histidine-containing phosphotransfer domain, HPT domain"/>
    <property type="match status" value="1"/>
</dbReference>
<dbReference type="Pfam" id="PF01584">
    <property type="entry name" value="CheW"/>
    <property type="match status" value="1"/>
</dbReference>
<dbReference type="Gene3D" id="1.20.120.160">
    <property type="entry name" value="HPT domain"/>
    <property type="match status" value="1"/>
</dbReference>
<dbReference type="InterPro" id="IPR002545">
    <property type="entry name" value="CheW-lke_dom"/>
</dbReference>
<evidence type="ECO:0000256" key="7">
    <source>
        <dbReference type="ARBA" id="ARBA00022553"/>
    </source>
</evidence>
<dbReference type="SMART" id="SM00260">
    <property type="entry name" value="CheW"/>
    <property type="match status" value="1"/>
</dbReference>
<evidence type="ECO:0000313" key="20">
    <source>
        <dbReference type="EMBL" id="CRF32121.1"/>
    </source>
</evidence>
<evidence type="ECO:0000256" key="13">
    <source>
        <dbReference type="ARBA" id="ARBA00035100"/>
    </source>
</evidence>
<dbReference type="InterPro" id="IPR036641">
    <property type="entry name" value="HPT_dom_sf"/>
</dbReference>